<dbReference type="Proteomes" id="UP000011087">
    <property type="component" value="Unassembled WGS sequence"/>
</dbReference>
<dbReference type="KEGG" id="gtt:GUITHDRAFT_152091"/>
<dbReference type="RefSeq" id="XP_005834340.1">
    <property type="nucleotide sequence ID" value="XM_005834283.1"/>
</dbReference>
<evidence type="ECO:0000259" key="6">
    <source>
        <dbReference type="PROSITE" id="PS51519"/>
    </source>
</evidence>
<evidence type="ECO:0000313" key="9">
    <source>
        <dbReference type="Proteomes" id="UP000011087"/>
    </source>
</evidence>
<evidence type="ECO:0000256" key="5">
    <source>
        <dbReference type="SAM" id="MobiDB-lite"/>
    </source>
</evidence>
<organism evidence="7">
    <name type="scientific">Guillardia theta (strain CCMP2712)</name>
    <name type="common">Cryptophyte</name>
    <dbReference type="NCBI Taxonomy" id="905079"/>
    <lineage>
        <taxon>Eukaryota</taxon>
        <taxon>Cryptophyceae</taxon>
        <taxon>Pyrenomonadales</taxon>
        <taxon>Geminigeraceae</taxon>
        <taxon>Guillardia</taxon>
    </lineage>
</organism>
<dbReference type="AlphaFoldDB" id="L1JGZ2"/>
<dbReference type="GO" id="GO:0003677">
    <property type="term" value="F:DNA binding"/>
    <property type="evidence" value="ECO:0007669"/>
    <property type="project" value="UniProtKB-KW"/>
</dbReference>
<sequence>MFHLRQSEAAEKLGLSLTAFRAACRHVGVNKWPYARSRSKSHSGSEGNDSESKANSDNENIDEFAKRRDTSNQSSNVIKNHIDPEGSLELHFRWSDRVVFSPELDSLMNEALDHVELNLTCTN</sequence>
<keyword evidence="2" id="KW-0238">DNA-binding</keyword>
<keyword evidence="4" id="KW-0539">Nucleus</keyword>
<gene>
    <name evidence="7" type="ORF">GUITHDRAFT_152091</name>
</gene>
<reference evidence="9" key="2">
    <citation type="submission" date="2012-11" db="EMBL/GenBank/DDBJ databases">
        <authorList>
            <person name="Kuo A."/>
            <person name="Curtis B.A."/>
            <person name="Tanifuji G."/>
            <person name="Burki F."/>
            <person name="Gruber A."/>
            <person name="Irimia M."/>
            <person name="Maruyama S."/>
            <person name="Arias M.C."/>
            <person name="Ball S.G."/>
            <person name="Gile G.H."/>
            <person name="Hirakawa Y."/>
            <person name="Hopkins J.F."/>
            <person name="Rensing S.A."/>
            <person name="Schmutz J."/>
            <person name="Symeonidi A."/>
            <person name="Elias M."/>
            <person name="Eveleigh R.J."/>
            <person name="Herman E.K."/>
            <person name="Klute M.J."/>
            <person name="Nakayama T."/>
            <person name="Obornik M."/>
            <person name="Reyes-Prieto A."/>
            <person name="Armbrust E.V."/>
            <person name="Aves S.J."/>
            <person name="Beiko R.G."/>
            <person name="Coutinho P."/>
            <person name="Dacks J.B."/>
            <person name="Durnford D.G."/>
            <person name="Fast N.M."/>
            <person name="Green B.R."/>
            <person name="Grisdale C."/>
            <person name="Hempe F."/>
            <person name="Henrissat B."/>
            <person name="Hoppner M.P."/>
            <person name="Ishida K.-I."/>
            <person name="Kim E."/>
            <person name="Koreny L."/>
            <person name="Kroth P.G."/>
            <person name="Liu Y."/>
            <person name="Malik S.-B."/>
            <person name="Maier U.G."/>
            <person name="McRose D."/>
            <person name="Mock T."/>
            <person name="Neilson J.A."/>
            <person name="Onodera N.T."/>
            <person name="Poole A.M."/>
            <person name="Pritham E.J."/>
            <person name="Richards T.A."/>
            <person name="Rocap G."/>
            <person name="Roy S.W."/>
            <person name="Sarai C."/>
            <person name="Schaack S."/>
            <person name="Shirato S."/>
            <person name="Slamovits C.H."/>
            <person name="Spencer D.F."/>
            <person name="Suzuki S."/>
            <person name="Worden A.Z."/>
            <person name="Zauner S."/>
            <person name="Barry K."/>
            <person name="Bell C."/>
            <person name="Bharti A.K."/>
            <person name="Crow J.A."/>
            <person name="Grimwood J."/>
            <person name="Kramer R."/>
            <person name="Lindquist E."/>
            <person name="Lucas S."/>
            <person name="Salamov A."/>
            <person name="McFadden G.I."/>
            <person name="Lane C.E."/>
            <person name="Keeling P.J."/>
            <person name="Gray M.W."/>
            <person name="Grigoriev I.V."/>
            <person name="Archibald J.M."/>
        </authorList>
    </citation>
    <scope>NUCLEOTIDE SEQUENCE</scope>
    <source>
        <strain evidence="9">CCMP2712</strain>
    </source>
</reference>
<evidence type="ECO:0000313" key="7">
    <source>
        <dbReference type="EMBL" id="EKX47360.1"/>
    </source>
</evidence>
<protein>
    <recommendedName>
        <fullName evidence="6">RWP-RK domain-containing protein</fullName>
    </recommendedName>
</protein>
<evidence type="ECO:0000256" key="1">
    <source>
        <dbReference type="ARBA" id="ARBA00023015"/>
    </source>
</evidence>
<keyword evidence="9" id="KW-1185">Reference proteome</keyword>
<dbReference type="OrthoDB" id="6270329at2759"/>
<evidence type="ECO:0000256" key="3">
    <source>
        <dbReference type="ARBA" id="ARBA00023163"/>
    </source>
</evidence>
<reference evidence="7 9" key="1">
    <citation type="journal article" date="2012" name="Nature">
        <title>Algal genomes reveal evolutionary mosaicism and the fate of nucleomorphs.</title>
        <authorList>
            <consortium name="DOE Joint Genome Institute"/>
            <person name="Curtis B.A."/>
            <person name="Tanifuji G."/>
            <person name="Burki F."/>
            <person name="Gruber A."/>
            <person name="Irimia M."/>
            <person name="Maruyama S."/>
            <person name="Arias M.C."/>
            <person name="Ball S.G."/>
            <person name="Gile G.H."/>
            <person name="Hirakawa Y."/>
            <person name="Hopkins J.F."/>
            <person name="Kuo A."/>
            <person name="Rensing S.A."/>
            <person name="Schmutz J."/>
            <person name="Symeonidi A."/>
            <person name="Elias M."/>
            <person name="Eveleigh R.J."/>
            <person name="Herman E.K."/>
            <person name="Klute M.J."/>
            <person name="Nakayama T."/>
            <person name="Obornik M."/>
            <person name="Reyes-Prieto A."/>
            <person name="Armbrust E.V."/>
            <person name="Aves S.J."/>
            <person name="Beiko R.G."/>
            <person name="Coutinho P."/>
            <person name="Dacks J.B."/>
            <person name="Durnford D.G."/>
            <person name="Fast N.M."/>
            <person name="Green B.R."/>
            <person name="Grisdale C.J."/>
            <person name="Hempel F."/>
            <person name="Henrissat B."/>
            <person name="Hoppner M.P."/>
            <person name="Ishida K."/>
            <person name="Kim E."/>
            <person name="Koreny L."/>
            <person name="Kroth P.G."/>
            <person name="Liu Y."/>
            <person name="Malik S.B."/>
            <person name="Maier U.G."/>
            <person name="McRose D."/>
            <person name="Mock T."/>
            <person name="Neilson J.A."/>
            <person name="Onodera N.T."/>
            <person name="Poole A.M."/>
            <person name="Pritham E.J."/>
            <person name="Richards T.A."/>
            <person name="Rocap G."/>
            <person name="Roy S.W."/>
            <person name="Sarai C."/>
            <person name="Schaack S."/>
            <person name="Shirato S."/>
            <person name="Slamovits C.H."/>
            <person name="Spencer D.F."/>
            <person name="Suzuki S."/>
            <person name="Worden A.Z."/>
            <person name="Zauner S."/>
            <person name="Barry K."/>
            <person name="Bell C."/>
            <person name="Bharti A.K."/>
            <person name="Crow J.A."/>
            <person name="Grimwood J."/>
            <person name="Kramer R."/>
            <person name="Lindquist E."/>
            <person name="Lucas S."/>
            <person name="Salamov A."/>
            <person name="McFadden G.I."/>
            <person name="Lane C.E."/>
            <person name="Keeling P.J."/>
            <person name="Gray M.W."/>
            <person name="Grigoriev I.V."/>
            <person name="Archibald J.M."/>
        </authorList>
    </citation>
    <scope>NUCLEOTIDE SEQUENCE</scope>
    <source>
        <strain evidence="7 9">CCMP2712</strain>
    </source>
</reference>
<feature type="domain" description="RWP-RK" evidence="6">
    <location>
        <begin position="1"/>
        <end position="62"/>
    </location>
</feature>
<dbReference type="InterPro" id="IPR003035">
    <property type="entry name" value="RWP-RK_dom"/>
</dbReference>
<evidence type="ECO:0000256" key="2">
    <source>
        <dbReference type="ARBA" id="ARBA00023125"/>
    </source>
</evidence>
<keyword evidence="3" id="KW-0804">Transcription</keyword>
<name>L1JGZ2_GUITC</name>
<evidence type="ECO:0000313" key="8">
    <source>
        <dbReference type="EnsemblProtists" id="EKX47360"/>
    </source>
</evidence>
<evidence type="ECO:0000256" key="4">
    <source>
        <dbReference type="ARBA" id="ARBA00023242"/>
    </source>
</evidence>
<dbReference type="EnsemblProtists" id="EKX47360">
    <property type="protein sequence ID" value="EKX47360"/>
    <property type="gene ID" value="GUITHDRAFT_152091"/>
</dbReference>
<dbReference type="PaxDb" id="55529-EKX47360"/>
<dbReference type="Pfam" id="PF02042">
    <property type="entry name" value="RWP-RK"/>
    <property type="match status" value="1"/>
</dbReference>
<proteinExistence type="predicted"/>
<dbReference type="EMBL" id="JH992990">
    <property type="protein sequence ID" value="EKX47360.1"/>
    <property type="molecule type" value="Genomic_DNA"/>
</dbReference>
<dbReference type="PROSITE" id="PS51519">
    <property type="entry name" value="RWP_RK"/>
    <property type="match status" value="1"/>
</dbReference>
<accession>L1JGZ2</accession>
<feature type="region of interest" description="Disordered" evidence="5">
    <location>
        <begin position="35"/>
        <end position="80"/>
    </location>
</feature>
<reference evidence="8" key="3">
    <citation type="submission" date="2016-03" db="UniProtKB">
        <authorList>
            <consortium name="EnsemblProtists"/>
        </authorList>
    </citation>
    <scope>IDENTIFICATION</scope>
</reference>
<keyword evidence="1" id="KW-0805">Transcription regulation</keyword>
<dbReference type="GeneID" id="17303973"/>
<dbReference type="HOGENOM" id="CLU_092984_4_0_1"/>